<accession>A0A1H8J3F6</accession>
<evidence type="ECO:0000313" key="3">
    <source>
        <dbReference type="Proteomes" id="UP000182160"/>
    </source>
</evidence>
<dbReference type="Proteomes" id="UP000182160">
    <property type="component" value="Unassembled WGS sequence"/>
</dbReference>
<gene>
    <name evidence="2" type="ORF">SAMN04488077_12720</name>
</gene>
<feature type="region of interest" description="Disordered" evidence="1">
    <location>
        <begin position="1"/>
        <end position="23"/>
    </location>
</feature>
<proteinExistence type="predicted"/>
<protein>
    <recommendedName>
        <fullName evidence="4">NERD domain-containing protein</fullName>
    </recommendedName>
</protein>
<sequence>MGTDGEKFEQLRSAVPRSDGTTESEQYLAKRAELSFLDLWSYANPYRNQKVKGAGNGKELSDLIVVCDPHVIIFSEKSISWPASATDLAWRRWFKRTVTSAVNQIRGAERWIRDFPSEIYLDPDCTIPFPIEFPSAERMLLHRVVVARGAGAACKEYFGGGIGSLMLAPDVKGKAHYEGKS</sequence>
<dbReference type="EMBL" id="FOBO01000027">
    <property type="protein sequence ID" value="SEN75189.1"/>
    <property type="molecule type" value="Genomic_DNA"/>
</dbReference>
<evidence type="ECO:0000313" key="2">
    <source>
        <dbReference type="EMBL" id="SEN75189.1"/>
    </source>
</evidence>
<name>A0A1H8J3F6_9RHOB</name>
<evidence type="ECO:0008006" key="4">
    <source>
        <dbReference type="Google" id="ProtNLM"/>
    </source>
</evidence>
<reference evidence="2 3" key="1">
    <citation type="submission" date="2016-10" db="EMBL/GenBank/DDBJ databases">
        <authorList>
            <person name="de Groot N.N."/>
        </authorList>
    </citation>
    <scope>NUCLEOTIDE SEQUENCE [LARGE SCALE GENOMIC DNA]</scope>
    <source>
        <strain evidence="2 3">DSM 11457</strain>
    </source>
</reference>
<organism evidence="2 3">
    <name type="scientific">Roseovarius tolerans</name>
    <dbReference type="NCBI Taxonomy" id="74031"/>
    <lineage>
        <taxon>Bacteria</taxon>
        <taxon>Pseudomonadati</taxon>
        <taxon>Pseudomonadota</taxon>
        <taxon>Alphaproteobacteria</taxon>
        <taxon>Rhodobacterales</taxon>
        <taxon>Roseobacteraceae</taxon>
        <taxon>Roseovarius</taxon>
    </lineage>
</organism>
<dbReference type="AlphaFoldDB" id="A0A1H8J3F6"/>
<dbReference type="RefSeq" id="WP_074788238.1">
    <property type="nucleotide sequence ID" value="NZ_FOBO01000027.1"/>
</dbReference>
<feature type="compositionally biased region" description="Basic and acidic residues" evidence="1">
    <location>
        <begin position="1"/>
        <end position="10"/>
    </location>
</feature>
<evidence type="ECO:0000256" key="1">
    <source>
        <dbReference type="SAM" id="MobiDB-lite"/>
    </source>
</evidence>